<accession>A0AAW0XNS2</accession>
<dbReference type="AlphaFoldDB" id="A0AAW0XNS2"/>
<evidence type="ECO:0000313" key="1">
    <source>
        <dbReference type="EMBL" id="KAK8746233.1"/>
    </source>
</evidence>
<organism evidence="1 2">
    <name type="scientific">Cherax quadricarinatus</name>
    <name type="common">Australian red claw crayfish</name>
    <dbReference type="NCBI Taxonomy" id="27406"/>
    <lineage>
        <taxon>Eukaryota</taxon>
        <taxon>Metazoa</taxon>
        <taxon>Ecdysozoa</taxon>
        <taxon>Arthropoda</taxon>
        <taxon>Crustacea</taxon>
        <taxon>Multicrustacea</taxon>
        <taxon>Malacostraca</taxon>
        <taxon>Eumalacostraca</taxon>
        <taxon>Eucarida</taxon>
        <taxon>Decapoda</taxon>
        <taxon>Pleocyemata</taxon>
        <taxon>Astacidea</taxon>
        <taxon>Parastacoidea</taxon>
        <taxon>Parastacidae</taxon>
        <taxon>Cherax</taxon>
    </lineage>
</organism>
<dbReference type="Proteomes" id="UP001445076">
    <property type="component" value="Unassembled WGS sequence"/>
</dbReference>
<proteinExistence type="predicted"/>
<keyword evidence="2" id="KW-1185">Reference proteome</keyword>
<evidence type="ECO:0000313" key="2">
    <source>
        <dbReference type="Proteomes" id="UP001445076"/>
    </source>
</evidence>
<sequence>MTPAGSYIVRIHQIAQIPFCPPLGWSLNQIFNFSHDFSGWEYVVSQWEWGNMVVQGEFGSSPLEWYQKTFAFSLDQAAPLPSTHIILDFRDFSKFMLKVRWPTLATNLAASLNMQDGHYFLQVKKVDEFQGEEAGDVLVWVQGEETREGSLVVSWNLDTDKILALLTSAVTLLNQATSHPGMCGDTLDKHTFSQALQKLLGQNPACLWEKLLLQGHHLLGWVNGATKLQYLWKKLMEEHSQGKSKSSSNYNEDSSQQEVWEHIWTAAKMMGVLEEISESAKVVVVVTKRVQGYWNLLQKLWELVAENQGKCSVPYQLSTFIEELASQLKIFLPSQT</sequence>
<protein>
    <submittedName>
        <fullName evidence="1">Uncharacterized protein</fullName>
    </submittedName>
</protein>
<comment type="caution">
    <text evidence="1">The sequence shown here is derived from an EMBL/GenBank/DDBJ whole genome shotgun (WGS) entry which is preliminary data.</text>
</comment>
<reference evidence="1 2" key="1">
    <citation type="journal article" date="2024" name="BMC Genomics">
        <title>Genome assembly of redclaw crayfish (Cherax quadricarinatus) provides insights into its immune adaptation and hypoxia tolerance.</title>
        <authorList>
            <person name="Liu Z."/>
            <person name="Zheng J."/>
            <person name="Li H."/>
            <person name="Fang K."/>
            <person name="Wang S."/>
            <person name="He J."/>
            <person name="Zhou D."/>
            <person name="Weng S."/>
            <person name="Chi M."/>
            <person name="Gu Z."/>
            <person name="He J."/>
            <person name="Li F."/>
            <person name="Wang M."/>
        </authorList>
    </citation>
    <scope>NUCLEOTIDE SEQUENCE [LARGE SCALE GENOMIC DNA]</scope>
    <source>
        <strain evidence="1">ZL_2023a</strain>
    </source>
</reference>
<gene>
    <name evidence="1" type="ORF">OTU49_017312</name>
</gene>
<dbReference type="EMBL" id="JARKIK010000018">
    <property type="protein sequence ID" value="KAK8746233.1"/>
    <property type="molecule type" value="Genomic_DNA"/>
</dbReference>
<name>A0AAW0XNS2_CHEQU</name>